<sequence>MKLFLFVILQLSSPLQKFQQLLDSIQNDKEISTGVVAASIRSTQTGEYKIQFNARKSVNSASTLKLVSTATALSVLGPNYRYQTFLEYDGTIADSVLKGNIYIRGTGDPSLGSSRVGMDFQQIVNLFALKIKEYGIKKIEGNIIGDGSIFPDNTLADSWVWGDIGNYYGAGVSGLNINENLYEIHFKPGKSLGEDAPVSRLSPLVPNINYINKVTTAERGSGDNVLVYNTPFSNTIISEGTVPIGPADFVVKGSLPDPAYFLAYHVQRKFQEMQGQTSNEVISYQNFKPGFQDTRKPRNLILSYDSPSLSTLAQHCNFQSINLYADAFLKTVGHTLSKDAGFDAGVKAEKFVWSQKGVDLQGFMIRDGSGLSPSGVLTANNLVDILFAMRRDSAFNDFYASIPVVGITGTVQNLAKGSKAVGNVRAKSGSIANTRAFSGYYTAANGELMSFAFIINRYSDGADRKARRYLEEMIKLMVEL</sequence>
<keyword evidence="4" id="KW-1185">Reference proteome</keyword>
<dbReference type="Gene3D" id="3.40.710.10">
    <property type="entry name" value="DD-peptidase/beta-lactamase superfamily"/>
    <property type="match status" value="1"/>
</dbReference>
<dbReference type="Pfam" id="PF02113">
    <property type="entry name" value="Peptidase_S13"/>
    <property type="match status" value="1"/>
</dbReference>
<keyword evidence="3" id="KW-0645">Protease</keyword>
<keyword evidence="3" id="KW-0121">Carboxypeptidase</keyword>
<name>A0A4V1ZDD7_9BACT</name>
<dbReference type="PANTHER" id="PTHR30023">
    <property type="entry name" value="D-ALANYL-D-ALANINE CARBOXYPEPTIDASE"/>
    <property type="match status" value="1"/>
</dbReference>
<dbReference type="Gene3D" id="3.50.80.20">
    <property type="entry name" value="D-Ala-D-Ala carboxypeptidase C, peptidase S13"/>
    <property type="match status" value="1"/>
</dbReference>
<comment type="caution">
    <text evidence="3">The sequence shown here is derived from an EMBL/GenBank/DDBJ whole genome shotgun (WGS) entry which is preliminary data.</text>
</comment>
<dbReference type="PRINTS" id="PR00922">
    <property type="entry name" value="DADACBPTASE3"/>
</dbReference>
<dbReference type="GO" id="GO:0000270">
    <property type="term" value="P:peptidoglycan metabolic process"/>
    <property type="evidence" value="ECO:0007669"/>
    <property type="project" value="TreeGrafter"/>
</dbReference>
<dbReference type="SUPFAM" id="SSF56601">
    <property type="entry name" value="beta-lactamase/transpeptidase-like"/>
    <property type="match status" value="1"/>
</dbReference>
<dbReference type="Proteomes" id="UP000293162">
    <property type="component" value="Unassembled WGS sequence"/>
</dbReference>
<dbReference type="GO" id="GO:0009002">
    <property type="term" value="F:serine-type D-Ala-D-Ala carboxypeptidase activity"/>
    <property type="evidence" value="ECO:0007669"/>
    <property type="project" value="UniProtKB-EC"/>
</dbReference>
<evidence type="ECO:0000313" key="3">
    <source>
        <dbReference type="EMBL" id="RYU95800.1"/>
    </source>
</evidence>
<protein>
    <submittedName>
        <fullName evidence="3">D-alanyl-D-alanine carboxypeptidase/D-alanyl-D-alanine-endopeptidase</fullName>
        <ecNumber evidence="3">3.4.16.4</ecNumber>
    </submittedName>
</protein>
<dbReference type="EMBL" id="SEWF01000012">
    <property type="protein sequence ID" value="RYU95800.1"/>
    <property type="molecule type" value="Genomic_DNA"/>
</dbReference>
<evidence type="ECO:0000256" key="1">
    <source>
        <dbReference type="ARBA" id="ARBA00006096"/>
    </source>
</evidence>
<gene>
    <name evidence="3" type="primary">dacB</name>
    <name evidence="3" type="ORF">EWM59_10595</name>
</gene>
<dbReference type="GO" id="GO:0006508">
    <property type="term" value="P:proteolysis"/>
    <property type="evidence" value="ECO:0007669"/>
    <property type="project" value="InterPro"/>
</dbReference>
<comment type="similarity">
    <text evidence="1">Belongs to the peptidase S13 family.</text>
</comment>
<dbReference type="EC" id="3.4.16.4" evidence="3"/>
<proteinExistence type="inferred from homology"/>
<dbReference type="OrthoDB" id="9802627at2"/>
<dbReference type="InterPro" id="IPR012338">
    <property type="entry name" value="Beta-lactam/transpept-like"/>
</dbReference>
<dbReference type="PANTHER" id="PTHR30023:SF0">
    <property type="entry name" value="PENICILLIN-SENSITIVE CARBOXYPEPTIDASE A"/>
    <property type="match status" value="1"/>
</dbReference>
<organism evidence="3 4">
    <name type="scientific">Emticicia agri</name>
    <dbReference type="NCBI Taxonomy" id="2492393"/>
    <lineage>
        <taxon>Bacteria</taxon>
        <taxon>Pseudomonadati</taxon>
        <taxon>Bacteroidota</taxon>
        <taxon>Cytophagia</taxon>
        <taxon>Cytophagales</taxon>
        <taxon>Leadbetterellaceae</taxon>
        <taxon>Emticicia</taxon>
    </lineage>
</organism>
<evidence type="ECO:0000313" key="4">
    <source>
        <dbReference type="Proteomes" id="UP000293162"/>
    </source>
</evidence>
<accession>A0A4V1ZDD7</accession>
<keyword evidence="2 3" id="KW-0378">Hydrolase</keyword>
<dbReference type="NCBIfam" id="TIGR00666">
    <property type="entry name" value="PBP4"/>
    <property type="match status" value="1"/>
</dbReference>
<dbReference type="InterPro" id="IPR000667">
    <property type="entry name" value="Peptidase_S13"/>
</dbReference>
<reference evidence="3 4" key="1">
    <citation type="submission" date="2019-02" db="EMBL/GenBank/DDBJ databases">
        <title>Bacterial novel species Emticicia sp. 17J42-9 isolated from soil.</title>
        <authorList>
            <person name="Jung H.-Y."/>
        </authorList>
    </citation>
    <scope>NUCLEOTIDE SEQUENCE [LARGE SCALE GENOMIC DNA]</scope>
    <source>
        <strain evidence="3 4">17J42-9</strain>
    </source>
</reference>
<dbReference type="RefSeq" id="WP_130020939.1">
    <property type="nucleotide sequence ID" value="NZ_SEWF01000012.1"/>
</dbReference>
<evidence type="ECO:0000256" key="2">
    <source>
        <dbReference type="ARBA" id="ARBA00022801"/>
    </source>
</evidence>
<dbReference type="AlphaFoldDB" id="A0A4V1ZDD7"/>